<accession>A0A1V5SUB7</accession>
<evidence type="ECO:0000259" key="6">
    <source>
        <dbReference type="Pfam" id="PF02826"/>
    </source>
</evidence>
<evidence type="ECO:0000256" key="4">
    <source>
        <dbReference type="RuleBase" id="RU003719"/>
    </source>
</evidence>
<reference evidence="7" key="1">
    <citation type="submission" date="2017-02" db="EMBL/GenBank/DDBJ databases">
        <title>Delving into the versatile metabolic prowess of the omnipresent phylum Bacteroidetes.</title>
        <authorList>
            <person name="Nobu M.K."/>
            <person name="Mei R."/>
            <person name="Narihiro T."/>
            <person name="Kuroda K."/>
            <person name="Liu W.-T."/>
        </authorList>
    </citation>
    <scope>NUCLEOTIDE SEQUENCE</scope>
    <source>
        <strain evidence="7">ADurb.Bin276</strain>
    </source>
</reference>
<dbReference type="Pfam" id="PF00389">
    <property type="entry name" value="2-Hacid_dh"/>
    <property type="match status" value="1"/>
</dbReference>
<protein>
    <submittedName>
        <fullName evidence="7">(S)-sulfolactate dehydrogenase</fullName>
        <ecNumber evidence="7">1.1.1.310</ecNumber>
    </submittedName>
</protein>
<dbReference type="InterPro" id="IPR050857">
    <property type="entry name" value="D-2-hydroxyacid_DH"/>
</dbReference>
<dbReference type="EMBL" id="MWBQ01000078">
    <property type="protein sequence ID" value="OQA58130.1"/>
    <property type="molecule type" value="Genomic_DNA"/>
</dbReference>
<evidence type="ECO:0000259" key="5">
    <source>
        <dbReference type="Pfam" id="PF00389"/>
    </source>
</evidence>
<dbReference type="InterPro" id="IPR006140">
    <property type="entry name" value="D-isomer_DH_NAD-bd"/>
</dbReference>
<dbReference type="Proteomes" id="UP000485569">
    <property type="component" value="Unassembled WGS sequence"/>
</dbReference>
<dbReference type="PROSITE" id="PS00671">
    <property type="entry name" value="D_2_HYDROXYACID_DH_3"/>
    <property type="match status" value="1"/>
</dbReference>
<name>A0A1V5SUB7_9BACT</name>
<dbReference type="SUPFAM" id="SSF51735">
    <property type="entry name" value="NAD(P)-binding Rossmann-fold domains"/>
    <property type="match status" value="1"/>
</dbReference>
<dbReference type="InterPro" id="IPR036291">
    <property type="entry name" value="NAD(P)-bd_dom_sf"/>
</dbReference>
<dbReference type="GO" id="GO:0051287">
    <property type="term" value="F:NAD binding"/>
    <property type="evidence" value="ECO:0007669"/>
    <property type="project" value="InterPro"/>
</dbReference>
<comment type="caution">
    <text evidence="7">The sequence shown here is derived from an EMBL/GenBank/DDBJ whole genome shotgun (WGS) entry which is preliminary data.</text>
</comment>
<dbReference type="GO" id="GO:0047545">
    <property type="term" value="F:(S)-2-hydroxyglutarate dehydrogenase activity"/>
    <property type="evidence" value="ECO:0007669"/>
    <property type="project" value="UniProtKB-ARBA"/>
</dbReference>
<dbReference type="CDD" id="cd12173">
    <property type="entry name" value="PGDH_4"/>
    <property type="match status" value="1"/>
</dbReference>
<feature type="domain" description="D-isomer specific 2-hydroxyacid dehydrogenase catalytic" evidence="5">
    <location>
        <begin position="13"/>
        <end position="307"/>
    </location>
</feature>
<evidence type="ECO:0000313" key="7">
    <source>
        <dbReference type="EMBL" id="OQA58130.1"/>
    </source>
</evidence>
<dbReference type="PANTHER" id="PTHR42789:SF1">
    <property type="entry name" value="D-ISOMER SPECIFIC 2-HYDROXYACID DEHYDROGENASE FAMILY PROTEIN (AFU_ORTHOLOGUE AFUA_6G10090)"/>
    <property type="match status" value="1"/>
</dbReference>
<keyword evidence="3" id="KW-0520">NAD</keyword>
<proteinExistence type="inferred from homology"/>
<sequence>MSEEIRVLCAAGVPEDMAKRLNEAVGPVTILNSDDENEIIQKIQDKQVFVVRSKPKVTANIINNAPTLKVVARPGVGTDNIDKEACKNKGVKVINTPEASAASVSELTIGLAISLLRYAFTTCSLLKSGDWAKSKYTGRTIEGKVWGIIGFGGIGRRVAAIVKAMNAQVVAYDPYIPEEQFAKSEVKRAVRLEDLLSVSDIVSLHVIMSEETKGMISAEAIQLMKKGSYLINTSRGKVIDHKALMQALANGHLAGAALDVFETEPPSDKELICLDNLICTPHIGGSTEEAFINATDIMIRKLRQMFKPEEGGPMGI</sequence>
<dbReference type="GO" id="GO:0102155">
    <property type="term" value="F:S-sulfolactate dehydrogenase activity"/>
    <property type="evidence" value="ECO:0007669"/>
    <property type="project" value="UniProtKB-EC"/>
</dbReference>
<dbReference type="InterPro" id="IPR006139">
    <property type="entry name" value="D-isomer_2_OHA_DH_cat_dom"/>
</dbReference>
<keyword evidence="2 4" id="KW-0560">Oxidoreductase</keyword>
<dbReference type="InterPro" id="IPR029753">
    <property type="entry name" value="D-isomer_DH_CS"/>
</dbReference>
<dbReference type="GO" id="GO:0006564">
    <property type="term" value="P:L-serine biosynthetic process"/>
    <property type="evidence" value="ECO:0007669"/>
    <property type="project" value="UniProtKB-ARBA"/>
</dbReference>
<organism evidence="7">
    <name type="scientific">Candidatus Atribacter allofermentans</name>
    <dbReference type="NCBI Taxonomy" id="1852833"/>
    <lineage>
        <taxon>Bacteria</taxon>
        <taxon>Pseudomonadati</taxon>
        <taxon>Atribacterota</taxon>
        <taxon>Atribacteria</taxon>
        <taxon>Atribacterales</taxon>
        <taxon>Atribacteraceae</taxon>
        <taxon>Atribacter</taxon>
    </lineage>
</organism>
<evidence type="ECO:0000256" key="3">
    <source>
        <dbReference type="ARBA" id="ARBA00023027"/>
    </source>
</evidence>
<dbReference type="Pfam" id="PF02826">
    <property type="entry name" value="2-Hacid_dh_C"/>
    <property type="match status" value="1"/>
</dbReference>
<dbReference type="FunFam" id="3.40.50.720:FF:000041">
    <property type="entry name" value="D-3-phosphoglycerate dehydrogenase"/>
    <property type="match status" value="1"/>
</dbReference>
<dbReference type="Gene3D" id="3.40.50.720">
    <property type="entry name" value="NAD(P)-binding Rossmann-like Domain"/>
    <property type="match status" value="2"/>
</dbReference>
<comment type="similarity">
    <text evidence="1 4">Belongs to the D-isomer specific 2-hydroxyacid dehydrogenase family.</text>
</comment>
<dbReference type="EC" id="1.1.1.310" evidence="7"/>
<dbReference type="SUPFAM" id="SSF52283">
    <property type="entry name" value="Formate/glycerate dehydrogenase catalytic domain-like"/>
    <property type="match status" value="1"/>
</dbReference>
<evidence type="ECO:0000256" key="2">
    <source>
        <dbReference type="ARBA" id="ARBA00023002"/>
    </source>
</evidence>
<dbReference type="PANTHER" id="PTHR42789">
    <property type="entry name" value="D-ISOMER SPECIFIC 2-HYDROXYACID DEHYDROGENASE FAMILY PROTEIN (AFU_ORTHOLOGUE AFUA_6G10090)"/>
    <property type="match status" value="1"/>
</dbReference>
<evidence type="ECO:0000256" key="1">
    <source>
        <dbReference type="ARBA" id="ARBA00005854"/>
    </source>
</evidence>
<gene>
    <name evidence="7" type="primary">slcC</name>
    <name evidence="7" type="ORF">BWY41_01095</name>
</gene>
<dbReference type="GO" id="GO:0004617">
    <property type="term" value="F:phosphoglycerate dehydrogenase activity"/>
    <property type="evidence" value="ECO:0007669"/>
    <property type="project" value="UniProtKB-ARBA"/>
</dbReference>
<feature type="domain" description="D-isomer specific 2-hydroxyacid dehydrogenase NAD-binding" evidence="6">
    <location>
        <begin position="109"/>
        <end position="284"/>
    </location>
</feature>
<dbReference type="AlphaFoldDB" id="A0A1V5SUB7"/>